<organism evidence="1 2">
    <name type="scientific">Arthrobacter phage EastWest</name>
    <dbReference type="NCBI Taxonomy" id="2894292"/>
    <lineage>
        <taxon>Viruses</taxon>
        <taxon>Duplodnaviria</taxon>
        <taxon>Heunggongvirae</taxon>
        <taxon>Uroviricota</taxon>
        <taxon>Caudoviricetes</taxon>
        <taxon>Berryhillviridae</taxon>
        <taxon>Eastwestvirus</taxon>
        <taxon>Eastwestvirus eastwest</taxon>
    </lineage>
</organism>
<protein>
    <submittedName>
        <fullName evidence="1">Uncharacterized protein</fullName>
    </submittedName>
</protein>
<keyword evidence="2" id="KW-1185">Reference proteome</keyword>
<accession>A0AAE8YLT9</accession>
<reference evidence="1" key="1">
    <citation type="submission" date="2021-10" db="EMBL/GenBank/DDBJ databases">
        <authorList>
            <person name="Valenzuela N."/>
            <person name="Pablo J."/>
            <person name="Strother B."/>
            <person name="Cravalho Y."/>
            <person name="Barto Z."/>
            <person name="Kane C."/>
            <person name="Chong R.A."/>
            <person name="Kawasaki K."/>
            <person name="Cruz S."/>
            <person name="Porter M.L."/>
            <person name="Pearce R."/>
            <person name="Hohenstein G."/>
            <person name="Li K."/>
            <person name="Kaniho J."/>
            <person name="Sadones M."/>
            <person name="Hamlin F."/>
            <person name="Daniels M."/>
            <person name="McKee K."/>
            <person name="Reed F."/>
            <person name="Donachie S."/>
            <person name="Bollivar D.W."/>
            <person name="Garlena R.A."/>
            <person name="Russell D.A."/>
            <person name="Jacobs-Sera D."/>
            <person name="Hatfull G.F."/>
        </authorList>
    </citation>
    <scope>NUCLEOTIDE SEQUENCE</scope>
</reference>
<name>A0AAE8YLT9_9CAUD</name>
<dbReference type="Proteomes" id="UP000827897">
    <property type="component" value="Segment"/>
</dbReference>
<evidence type="ECO:0000313" key="2">
    <source>
        <dbReference type="Proteomes" id="UP000827897"/>
    </source>
</evidence>
<gene>
    <name evidence="1" type="primary">48</name>
    <name evidence="1" type="ORF">SEA_EASTWEST_48</name>
</gene>
<evidence type="ECO:0000313" key="1">
    <source>
        <dbReference type="EMBL" id="UGL61931.1"/>
    </source>
</evidence>
<sequence>MRTQRRIGSAQVRRWLRRMDRIEKMSRMHWEAYVWRFNPRPLIHKGGKP</sequence>
<dbReference type="EMBL" id="OK999980">
    <property type="protein sequence ID" value="UGL61931.1"/>
    <property type="molecule type" value="Genomic_DNA"/>
</dbReference>
<proteinExistence type="predicted"/>